<evidence type="ECO:0000313" key="3">
    <source>
        <dbReference type="EMBL" id="MCZ3371614.1"/>
    </source>
</evidence>
<feature type="transmembrane region" description="Helical" evidence="1">
    <location>
        <begin position="245"/>
        <end position="266"/>
    </location>
</feature>
<evidence type="ECO:0000256" key="1">
    <source>
        <dbReference type="SAM" id="Phobius"/>
    </source>
</evidence>
<dbReference type="AlphaFoldDB" id="A0A9E4ZZD6"/>
<organism evidence="3">
    <name type="scientific">Methanobacterium veterum</name>
    <dbReference type="NCBI Taxonomy" id="408577"/>
    <lineage>
        <taxon>Archaea</taxon>
        <taxon>Methanobacteriati</taxon>
        <taxon>Methanobacteriota</taxon>
        <taxon>Methanomada group</taxon>
        <taxon>Methanobacteria</taxon>
        <taxon>Methanobacteriales</taxon>
        <taxon>Methanobacteriaceae</taxon>
        <taxon>Methanobacterium</taxon>
    </lineage>
</organism>
<accession>A0A9E4ZZD6</accession>
<feature type="transmembrane region" description="Helical" evidence="1">
    <location>
        <begin position="298"/>
        <end position="318"/>
    </location>
</feature>
<feature type="transmembrane region" description="Helical" evidence="1">
    <location>
        <begin position="380"/>
        <end position="399"/>
    </location>
</feature>
<dbReference type="EMBL" id="JAPVER010000020">
    <property type="protein sequence ID" value="MCZ3366158.1"/>
    <property type="molecule type" value="Genomic_DNA"/>
</dbReference>
<feature type="transmembrane region" description="Helical" evidence="1">
    <location>
        <begin position="272"/>
        <end position="291"/>
    </location>
</feature>
<dbReference type="PANTHER" id="PTHR21530:SF7">
    <property type="entry name" value="TRAB DOMAIN-CONTAINING PROTEIN"/>
    <property type="match status" value="1"/>
</dbReference>
<name>A0A9E4ZZD6_9EURY</name>
<sequence>MAPESLEIIGTAHVSEKSVEKVRNTILEKKPDVVAIELDINRYTNLLNEKEGVETPKEEFQIKKLIKGDNLTLFLVSGFLSYMQRRIGDDVGVKPGSEMMAAIEAANEIGAKIALIDRDISITLNRALNKMSIIEKMKFIYGLIASFFSKDEEIEDIESITEGDALEEVMEYFKEMSPKAYDVLVNERDQYMARMLTDIPDESVVAVVGAGHKEGLTKYINNPEDIPPLYDLLGVEKSRFSFMQILLFLIPVVFIAVFAMAFFSGINIQTSILQYVLLTSGLSFAGCILSGSKIYSAVTAFIVAPLTVLHPLLAAGWFSGLVEAKGRKVGMDDLADFKDCESLRDFWDNNLFRVLIVVVGTNIGAMIGAFLTIPNVFYPLILKISAIINPIIITIFNTLNPILGKIFGWG</sequence>
<proteinExistence type="predicted"/>
<dbReference type="InterPro" id="IPR046345">
    <property type="entry name" value="TraB_PrgY-like"/>
</dbReference>
<dbReference type="Pfam" id="PF01963">
    <property type="entry name" value="TraB_PrgY_gumN"/>
    <property type="match status" value="1"/>
</dbReference>
<reference evidence="3" key="1">
    <citation type="submission" date="2022-12" db="EMBL/GenBank/DDBJ databases">
        <title>Reclassification of two methanogenic archaea species isolated from the Kolyma lowland permafrost.</title>
        <authorList>
            <person name="Trubitsyn V.E."/>
            <person name="Rivkina E.M."/>
            <person name="Shcherbakova V.A."/>
        </authorList>
    </citation>
    <scope>NUCLEOTIDE SEQUENCE</scope>
    <source>
        <strain evidence="2">M2</strain>
        <strain evidence="3">MK4</strain>
    </source>
</reference>
<gene>
    <name evidence="3" type="ORF">O3H35_03110</name>
    <name evidence="2" type="ORF">O3H54_09735</name>
</gene>
<protein>
    <submittedName>
        <fullName evidence="3">TraB/GumN family protein</fullName>
    </submittedName>
</protein>
<evidence type="ECO:0000313" key="2">
    <source>
        <dbReference type="EMBL" id="MCZ3366158.1"/>
    </source>
</evidence>
<keyword evidence="1" id="KW-1133">Transmembrane helix</keyword>
<dbReference type="NCBIfam" id="TIGR00261">
    <property type="entry name" value="traB"/>
    <property type="match status" value="1"/>
</dbReference>
<dbReference type="CDD" id="cd14726">
    <property type="entry name" value="TraB_PrgY-like"/>
    <property type="match status" value="1"/>
</dbReference>
<dbReference type="PANTHER" id="PTHR21530">
    <property type="entry name" value="PHEROMONE SHUTDOWN PROTEIN"/>
    <property type="match status" value="1"/>
</dbReference>
<dbReference type="Proteomes" id="UP001074446">
    <property type="component" value="Unassembled WGS sequence"/>
</dbReference>
<keyword evidence="4" id="KW-1185">Reference proteome</keyword>
<keyword evidence="1" id="KW-0472">Membrane</keyword>
<dbReference type="Proteomes" id="UP001068021">
    <property type="component" value="Unassembled WGS sequence"/>
</dbReference>
<dbReference type="InterPro" id="IPR005230">
    <property type="entry name" value="TraB_bac"/>
</dbReference>
<comment type="caution">
    <text evidence="3">The sequence shown here is derived from an EMBL/GenBank/DDBJ whole genome shotgun (WGS) entry which is preliminary data.</text>
</comment>
<dbReference type="EMBL" id="JAPVES010000025">
    <property type="protein sequence ID" value="MCZ3371614.1"/>
    <property type="molecule type" value="Genomic_DNA"/>
</dbReference>
<keyword evidence="1" id="KW-0812">Transmembrane</keyword>
<dbReference type="InterPro" id="IPR002816">
    <property type="entry name" value="TraB/PrgY/GumN_fam"/>
</dbReference>
<feature type="transmembrane region" description="Helical" evidence="1">
    <location>
        <begin position="351"/>
        <end position="373"/>
    </location>
</feature>
<dbReference type="RefSeq" id="WP_084689179.1">
    <property type="nucleotide sequence ID" value="NZ_JAPVER010000020.1"/>
</dbReference>
<evidence type="ECO:0000313" key="4">
    <source>
        <dbReference type="Proteomes" id="UP001068021"/>
    </source>
</evidence>